<accession>A0A2A2FHN0</accession>
<feature type="compositionally biased region" description="Basic and acidic residues" evidence="1">
    <location>
        <begin position="199"/>
        <end position="218"/>
    </location>
</feature>
<sequence length="583" mass="66182">MYELVTTLNDRGVPYDCSTITTHVADGKSYDYLGTSRLVVFGTGNGIIREADIETFAETVDPDFRLSSYFDNKDIIDNFDLPVESHRRNARDAAYAQPIELLGEMSGRKTTARELKSGLSEYHALLNARMNPDSRYRELFNCYGVFRMDKRDLLHFHVAIPEFFEHSLWDGSATAAAHGITVHKLGDRAASTRQSYGTEHPDDPKRELENTHEESEPHQELVSEWVSYLLRNGHKILAIDQLDVDHNFEGTDPTQQTVFDDESRPDIVSKYNGQIYCHEIEIENDTKPSQLLTNLARGAHAGYPVVIVTASEKSARRKFENLNDATRMGPLPEPIKDADDKGVIEYNLDAVVTPEEGVTHVLPDGVTEARWRHLPEDIRELLVNGTVVASGPAAASVDTYAYDLPRVRKHGSSYVLESSNGEVIREQPTKRAAIGDRTKVRKPFPLTHWHYLSNTTVHYQSGNEFIEYEYTPSWATRYRKSHAGRYEAAVKSFLEQVTVESPGDSISMTLLRSRFLEWYRAQTDLKEPSETWFGRAVNACSDSFEIDASDTRNKRLENRRLIFTEEVYSPDLAFIDGDEVDEE</sequence>
<evidence type="ECO:0000256" key="1">
    <source>
        <dbReference type="SAM" id="MobiDB-lite"/>
    </source>
</evidence>
<comment type="caution">
    <text evidence="2">The sequence shown here is derived from an EMBL/GenBank/DDBJ whole genome shotgun (WGS) entry which is preliminary data.</text>
</comment>
<feature type="region of interest" description="Disordered" evidence="1">
    <location>
        <begin position="188"/>
        <end position="218"/>
    </location>
</feature>
<organism evidence="2 3">
    <name type="scientific">Halorubrum salipaludis</name>
    <dbReference type="NCBI Taxonomy" id="2032630"/>
    <lineage>
        <taxon>Archaea</taxon>
        <taxon>Methanobacteriati</taxon>
        <taxon>Methanobacteriota</taxon>
        <taxon>Stenosarchaea group</taxon>
        <taxon>Halobacteria</taxon>
        <taxon>Halobacteriales</taxon>
        <taxon>Haloferacaceae</taxon>
        <taxon>Halorubrum</taxon>
    </lineage>
</organism>
<name>A0A2A2FHN0_9EURY</name>
<dbReference type="AlphaFoldDB" id="A0A2A2FHN0"/>
<gene>
    <name evidence="2" type="ORF">CK500_05490</name>
</gene>
<proteinExistence type="predicted"/>
<keyword evidence="3" id="KW-1185">Reference proteome</keyword>
<protein>
    <submittedName>
        <fullName evidence="2">Uncharacterized protein</fullName>
    </submittedName>
</protein>
<evidence type="ECO:0000313" key="3">
    <source>
        <dbReference type="Proteomes" id="UP000218083"/>
    </source>
</evidence>
<evidence type="ECO:0000313" key="2">
    <source>
        <dbReference type="EMBL" id="PAU84956.1"/>
    </source>
</evidence>
<dbReference type="Proteomes" id="UP000218083">
    <property type="component" value="Unassembled WGS sequence"/>
</dbReference>
<dbReference type="EMBL" id="NSKC01000002">
    <property type="protein sequence ID" value="PAU84956.1"/>
    <property type="molecule type" value="Genomic_DNA"/>
</dbReference>
<reference evidence="2 3" key="1">
    <citation type="submission" date="2017-08" db="EMBL/GenBank/DDBJ databases">
        <title>The strain WRN001 was isolated from Binhai saline alkaline soil, Tianjin, China.</title>
        <authorList>
            <person name="Liu D."/>
            <person name="Zhang G."/>
        </authorList>
    </citation>
    <scope>NUCLEOTIDE SEQUENCE [LARGE SCALE GENOMIC DNA]</scope>
    <source>
        <strain evidence="2 3">WN019</strain>
    </source>
</reference>